<dbReference type="Proteomes" id="UP000006729">
    <property type="component" value="Chromosome 19"/>
</dbReference>
<sequence>MKNLPGEVADGGEVEGDGHALLAVEDPVCCSRRRHDFCHERGFPNVAIMEDERSTVQLACAICCCCTVMLLPVAGTKGRLLTGSATCWGKVRLRSTCCRWSRRDIYKERVLAGIGID</sequence>
<evidence type="ECO:0000313" key="2">
    <source>
        <dbReference type="Proteomes" id="UP000006729"/>
    </source>
</evidence>
<accession>A0A2K1WNC3</accession>
<protein>
    <submittedName>
        <fullName evidence="1">Uncharacterized protein</fullName>
    </submittedName>
</protein>
<keyword evidence="2" id="KW-1185">Reference proteome</keyword>
<dbReference type="AlphaFoldDB" id="A0A2K1WNC3"/>
<gene>
    <name evidence="1" type="ORF">POPTR_019G022500</name>
</gene>
<dbReference type="InParanoid" id="A0A2K1WNC3"/>
<reference evidence="1 2" key="1">
    <citation type="journal article" date="2006" name="Science">
        <title>The genome of black cottonwood, Populus trichocarpa (Torr. &amp; Gray).</title>
        <authorList>
            <person name="Tuskan G.A."/>
            <person name="Difazio S."/>
            <person name="Jansson S."/>
            <person name="Bohlmann J."/>
            <person name="Grigoriev I."/>
            <person name="Hellsten U."/>
            <person name="Putnam N."/>
            <person name="Ralph S."/>
            <person name="Rombauts S."/>
            <person name="Salamov A."/>
            <person name="Schein J."/>
            <person name="Sterck L."/>
            <person name="Aerts A."/>
            <person name="Bhalerao R.R."/>
            <person name="Bhalerao R.P."/>
            <person name="Blaudez D."/>
            <person name="Boerjan W."/>
            <person name="Brun A."/>
            <person name="Brunner A."/>
            <person name="Busov V."/>
            <person name="Campbell M."/>
            <person name="Carlson J."/>
            <person name="Chalot M."/>
            <person name="Chapman J."/>
            <person name="Chen G.L."/>
            <person name="Cooper D."/>
            <person name="Coutinho P.M."/>
            <person name="Couturier J."/>
            <person name="Covert S."/>
            <person name="Cronk Q."/>
            <person name="Cunningham R."/>
            <person name="Davis J."/>
            <person name="Degroeve S."/>
            <person name="Dejardin A."/>
            <person name="Depamphilis C."/>
            <person name="Detter J."/>
            <person name="Dirks B."/>
            <person name="Dubchak I."/>
            <person name="Duplessis S."/>
            <person name="Ehlting J."/>
            <person name="Ellis B."/>
            <person name="Gendler K."/>
            <person name="Goodstein D."/>
            <person name="Gribskov M."/>
            <person name="Grimwood J."/>
            <person name="Groover A."/>
            <person name="Gunter L."/>
            <person name="Hamberger B."/>
            <person name="Heinze B."/>
            <person name="Helariutta Y."/>
            <person name="Henrissat B."/>
            <person name="Holligan D."/>
            <person name="Holt R."/>
            <person name="Huang W."/>
            <person name="Islam-Faridi N."/>
            <person name="Jones S."/>
            <person name="Jones-Rhoades M."/>
            <person name="Jorgensen R."/>
            <person name="Joshi C."/>
            <person name="Kangasjarvi J."/>
            <person name="Karlsson J."/>
            <person name="Kelleher C."/>
            <person name="Kirkpatrick R."/>
            <person name="Kirst M."/>
            <person name="Kohler A."/>
            <person name="Kalluri U."/>
            <person name="Larimer F."/>
            <person name="Leebens-Mack J."/>
            <person name="Leple J.C."/>
            <person name="Locascio P."/>
            <person name="Lou Y."/>
            <person name="Lucas S."/>
            <person name="Martin F."/>
            <person name="Montanini B."/>
            <person name="Napoli C."/>
            <person name="Nelson D.R."/>
            <person name="Nelson C."/>
            <person name="Nieminen K."/>
            <person name="Nilsson O."/>
            <person name="Pereda V."/>
            <person name="Peter G."/>
            <person name="Philippe R."/>
            <person name="Pilate G."/>
            <person name="Poliakov A."/>
            <person name="Razumovskaya J."/>
            <person name="Richardson P."/>
            <person name="Rinaldi C."/>
            <person name="Ritland K."/>
            <person name="Rouze P."/>
            <person name="Ryaboy D."/>
            <person name="Schmutz J."/>
            <person name="Schrader J."/>
            <person name="Segerman B."/>
            <person name="Shin H."/>
            <person name="Siddiqui A."/>
            <person name="Sterky F."/>
            <person name="Terry A."/>
            <person name="Tsai C.J."/>
            <person name="Uberbacher E."/>
            <person name="Unneberg P."/>
            <person name="Vahala J."/>
            <person name="Wall K."/>
            <person name="Wessler S."/>
            <person name="Yang G."/>
            <person name="Yin T."/>
            <person name="Douglas C."/>
            <person name="Marra M."/>
            <person name="Sandberg G."/>
            <person name="Van de Peer Y."/>
            <person name="Rokhsar D."/>
        </authorList>
    </citation>
    <scope>NUCLEOTIDE SEQUENCE [LARGE SCALE GENOMIC DNA]</scope>
    <source>
        <strain evidence="2">cv. Nisqually</strain>
    </source>
</reference>
<organism evidence="1 2">
    <name type="scientific">Populus trichocarpa</name>
    <name type="common">Western balsam poplar</name>
    <name type="synonym">Populus balsamifera subsp. trichocarpa</name>
    <dbReference type="NCBI Taxonomy" id="3694"/>
    <lineage>
        <taxon>Eukaryota</taxon>
        <taxon>Viridiplantae</taxon>
        <taxon>Streptophyta</taxon>
        <taxon>Embryophyta</taxon>
        <taxon>Tracheophyta</taxon>
        <taxon>Spermatophyta</taxon>
        <taxon>Magnoliopsida</taxon>
        <taxon>eudicotyledons</taxon>
        <taxon>Gunneridae</taxon>
        <taxon>Pentapetalae</taxon>
        <taxon>rosids</taxon>
        <taxon>fabids</taxon>
        <taxon>Malpighiales</taxon>
        <taxon>Salicaceae</taxon>
        <taxon>Saliceae</taxon>
        <taxon>Populus</taxon>
    </lineage>
</organism>
<name>A0A2K1WNC3_POPTR</name>
<dbReference type="EMBL" id="CM009308">
    <property type="protein sequence ID" value="PNS90028.1"/>
    <property type="molecule type" value="Genomic_DNA"/>
</dbReference>
<proteinExistence type="predicted"/>
<evidence type="ECO:0000313" key="1">
    <source>
        <dbReference type="EMBL" id="PNS90028.1"/>
    </source>
</evidence>